<keyword evidence="2" id="KW-1185">Reference proteome</keyword>
<dbReference type="RefSeq" id="WP_188714974.1">
    <property type="nucleotide sequence ID" value="NZ_BMIV01000005.1"/>
</dbReference>
<evidence type="ECO:0000313" key="1">
    <source>
        <dbReference type="EMBL" id="GGF67041.1"/>
    </source>
</evidence>
<gene>
    <name evidence="1" type="ORF">GCM10011402_19220</name>
</gene>
<protein>
    <submittedName>
        <fullName evidence="1">Uncharacterized protein</fullName>
    </submittedName>
</protein>
<dbReference type="EMBL" id="BMIV01000005">
    <property type="protein sequence ID" value="GGF67041.1"/>
    <property type="molecule type" value="Genomic_DNA"/>
</dbReference>
<sequence length="115" mass="12725">MVTVTGWRQTIGVKRAALTGGILEKRWTPRQTIESLFASRSAAPGMGADVDEVAADAKASFALRRLMPHDRVALGLDCFLDEKFRAANSPPDSVRAFVPNRDLRAKWQSQAVEIW</sequence>
<proteinExistence type="predicted"/>
<comment type="caution">
    <text evidence="1">The sequence shown here is derived from an EMBL/GenBank/DDBJ whole genome shotgun (WGS) entry which is preliminary data.</text>
</comment>
<reference evidence="2" key="1">
    <citation type="journal article" date="2019" name="Int. J. Syst. Evol. Microbiol.">
        <title>The Global Catalogue of Microorganisms (GCM) 10K type strain sequencing project: providing services to taxonomists for standard genome sequencing and annotation.</title>
        <authorList>
            <consortium name="The Broad Institute Genomics Platform"/>
            <consortium name="The Broad Institute Genome Sequencing Center for Infectious Disease"/>
            <person name="Wu L."/>
            <person name="Ma J."/>
        </authorList>
    </citation>
    <scope>NUCLEOTIDE SEQUENCE [LARGE SCALE GENOMIC DNA]</scope>
    <source>
        <strain evidence="2">CGMCC 1.15419</strain>
    </source>
</reference>
<accession>A0ABQ1VH70</accession>
<evidence type="ECO:0000313" key="2">
    <source>
        <dbReference type="Proteomes" id="UP000640509"/>
    </source>
</evidence>
<organism evidence="1 2">
    <name type="scientific">Paracoccus acridae</name>
    <dbReference type="NCBI Taxonomy" id="1795310"/>
    <lineage>
        <taxon>Bacteria</taxon>
        <taxon>Pseudomonadati</taxon>
        <taxon>Pseudomonadota</taxon>
        <taxon>Alphaproteobacteria</taxon>
        <taxon>Rhodobacterales</taxon>
        <taxon>Paracoccaceae</taxon>
        <taxon>Paracoccus</taxon>
    </lineage>
</organism>
<dbReference type="Proteomes" id="UP000640509">
    <property type="component" value="Unassembled WGS sequence"/>
</dbReference>
<name>A0ABQ1VH70_9RHOB</name>